<evidence type="ECO:0000313" key="3">
    <source>
        <dbReference type="Proteomes" id="UP000707731"/>
    </source>
</evidence>
<sequence>MRREGGSAVSAVTYLIRSVRSECAKLSWRNALWYTIVPAAVLIPILLNYGIAMAVQTNKFDGAGGMDTDNAAYWIIVFSTFILMAGGVSSLCSEFKDTTIQIVFGIQTRRWLLPVAKLIVFGAIAAFTAWVTTFVILWGFPRLLPDVWGRVDVFSSEGLRLWFGIPLLTVLVCALGLGLAALVPKPGFVVMIVLLWKFGVEVFVNFIPGDVGMLVQRLMPFKNGELGVGQLATFESLFGGENGSLLYFGALCVVLFVAGVLRLSLTDLKNDN</sequence>
<keyword evidence="1" id="KW-0812">Transmembrane</keyword>
<evidence type="ECO:0000256" key="1">
    <source>
        <dbReference type="SAM" id="Phobius"/>
    </source>
</evidence>
<dbReference type="Proteomes" id="UP000707731">
    <property type="component" value="Unassembled WGS sequence"/>
</dbReference>
<accession>A0ABS0D6D9</accession>
<name>A0ABS0D6D9_9NOCA</name>
<gene>
    <name evidence="2" type="ORF">IU449_05720</name>
</gene>
<organism evidence="2 3">
    <name type="scientific">Nocardia higoensis</name>
    <dbReference type="NCBI Taxonomy" id="228599"/>
    <lineage>
        <taxon>Bacteria</taxon>
        <taxon>Bacillati</taxon>
        <taxon>Actinomycetota</taxon>
        <taxon>Actinomycetes</taxon>
        <taxon>Mycobacteriales</taxon>
        <taxon>Nocardiaceae</taxon>
        <taxon>Nocardia</taxon>
    </lineage>
</organism>
<feature type="transmembrane region" description="Helical" evidence="1">
    <location>
        <begin position="71"/>
        <end position="92"/>
    </location>
</feature>
<feature type="transmembrane region" description="Helical" evidence="1">
    <location>
        <begin position="188"/>
        <end position="207"/>
    </location>
</feature>
<comment type="caution">
    <text evidence="2">The sequence shown here is derived from an EMBL/GenBank/DDBJ whole genome shotgun (WGS) entry which is preliminary data.</text>
</comment>
<reference evidence="2 3" key="1">
    <citation type="submission" date="2020-10" db="EMBL/GenBank/DDBJ databases">
        <title>Identification of Nocardia species via Next-generation sequencing and recognition of intraspecies genetic diversity.</title>
        <authorList>
            <person name="Li P."/>
            <person name="Li P."/>
            <person name="Lu B."/>
        </authorList>
    </citation>
    <scope>NUCLEOTIDE SEQUENCE [LARGE SCALE GENOMIC DNA]</scope>
    <source>
        <strain evidence="2 3">BJ06-0143</strain>
    </source>
</reference>
<keyword evidence="1" id="KW-1133">Transmembrane helix</keyword>
<feature type="transmembrane region" description="Helical" evidence="1">
    <location>
        <begin position="118"/>
        <end position="141"/>
    </location>
</feature>
<proteinExistence type="predicted"/>
<keyword evidence="3" id="KW-1185">Reference proteome</keyword>
<feature type="transmembrane region" description="Helical" evidence="1">
    <location>
        <begin position="161"/>
        <end position="181"/>
    </location>
</feature>
<feature type="transmembrane region" description="Helical" evidence="1">
    <location>
        <begin position="245"/>
        <end position="265"/>
    </location>
</feature>
<keyword evidence="1" id="KW-0472">Membrane</keyword>
<protein>
    <submittedName>
        <fullName evidence="2">ABC transporter permease</fullName>
    </submittedName>
</protein>
<dbReference type="EMBL" id="JADLQN010000001">
    <property type="protein sequence ID" value="MBF6354054.1"/>
    <property type="molecule type" value="Genomic_DNA"/>
</dbReference>
<feature type="transmembrane region" description="Helical" evidence="1">
    <location>
        <begin position="31"/>
        <end position="51"/>
    </location>
</feature>
<evidence type="ECO:0000313" key="2">
    <source>
        <dbReference type="EMBL" id="MBF6354054.1"/>
    </source>
</evidence>